<dbReference type="InterPro" id="IPR026705">
    <property type="entry name" value="Hid-1/Ecm30"/>
</dbReference>
<dbReference type="PANTHER" id="PTHR21575">
    <property type="entry name" value="PROTEIN HID1"/>
    <property type="match status" value="1"/>
</dbReference>
<evidence type="ECO:0000313" key="3">
    <source>
        <dbReference type="Proteomes" id="UP001342314"/>
    </source>
</evidence>
<dbReference type="EMBL" id="BQKY01000002">
    <property type="protein sequence ID" value="GJN87714.1"/>
    <property type="molecule type" value="Genomic_DNA"/>
</dbReference>
<feature type="compositionally biased region" description="Acidic residues" evidence="1">
    <location>
        <begin position="179"/>
        <end position="190"/>
    </location>
</feature>
<dbReference type="AlphaFoldDB" id="A0AAV5GBB0"/>
<keyword evidence="3" id="KW-1185">Reference proteome</keyword>
<dbReference type="GO" id="GO:0016020">
    <property type="term" value="C:membrane"/>
    <property type="evidence" value="ECO:0007669"/>
    <property type="project" value="TreeGrafter"/>
</dbReference>
<dbReference type="GO" id="GO:0005797">
    <property type="term" value="C:Golgi medial cisterna"/>
    <property type="evidence" value="ECO:0007669"/>
    <property type="project" value="TreeGrafter"/>
</dbReference>
<accession>A0AAV5GBB0</accession>
<name>A0AAV5GBB0_9BASI</name>
<evidence type="ECO:0000313" key="2">
    <source>
        <dbReference type="EMBL" id="GJN87714.1"/>
    </source>
</evidence>
<gene>
    <name evidence="2" type="ORF">Rhopal_000669-T1</name>
</gene>
<evidence type="ECO:0000256" key="1">
    <source>
        <dbReference type="SAM" id="MobiDB-lite"/>
    </source>
</evidence>
<organism evidence="2 3">
    <name type="scientific">Rhodotorula paludigena</name>
    <dbReference type="NCBI Taxonomy" id="86838"/>
    <lineage>
        <taxon>Eukaryota</taxon>
        <taxon>Fungi</taxon>
        <taxon>Dikarya</taxon>
        <taxon>Basidiomycota</taxon>
        <taxon>Pucciniomycotina</taxon>
        <taxon>Microbotryomycetes</taxon>
        <taxon>Sporidiobolales</taxon>
        <taxon>Sporidiobolaceae</taxon>
        <taxon>Rhodotorula</taxon>
    </lineage>
</organism>
<reference evidence="2 3" key="1">
    <citation type="submission" date="2021-12" db="EMBL/GenBank/DDBJ databases">
        <title>High titer production of polyol ester of fatty acids by Rhodotorula paludigena BS15 towards product separation-free biomass refinery.</title>
        <authorList>
            <person name="Mano J."/>
            <person name="Ono H."/>
            <person name="Tanaka T."/>
            <person name="Naito K."/>
            <person name="Sushida H."/>
            <person name="Ike M."/>
            <person name="Tokuyasu K."/>
            <person name="Kitaoka M."/>
        </authorList>
    </citation>
    <scope>NUCLEOTIDE SEQUENCE [LARGE SCALE GENOMIC DNA]</scope>
    <source>
        <strain evidence="2 3">BS15</strain>
    </source>
</reference>
<sequence>MLGCGPDPKLEFRKPGQGLDLLSGPTIPIDAPYWHQYLTVFDVPSDVPLLLPSASLVHALHSNPLNVLTLVHFTASHLFHLLSSPTFPHSATGAGAGADPAREALNAVRVLTRIVPLVLAPRGTDAHGREVRDEVEDELFWRRESVPVASPGARDDEGGGAGVGVGKEDVPGDEGQFVLEDEDDDAEDDGATAAAPSDGRAPSSSAPEAEYTELPPLAERLLGALVDLLFVPGFTIADGLKSQGSSLADEEDRSVVTYAIWEPGIASPAPATPVPPLPLTYLSARLEILRLLTLLISLPSLLTPPPLFPSLPNRWREALVSGRAAGKGDRNVVLCLLCSTLNTALNAGAASLASSSSSSHAATSPTASPSLAAGAGSGFDSLRSRAARLAHDTARRSSSSSGGGGGAGPSGAPSRVEGPHADEPSVRHALVGASLHFLGCVLVEHAPDASGASANQFAYYLAKLHRPGDFAFLVDGVLGAVEGALAAPVQGTSALGGMLAAVGVHLEPSSPSYSSASAGAAPSSPSTAAAAAARDPSRATEALTLLSRALDTNRKFAAYVARAGAGGNARLLELVCALAACATEWKDEDATLGVVRLASFVLQTLSAEIGAAAGSASEEAREEVARVLGREIGPESVGARLAGVVRRQVRAQGVDLGEEAAGAGGKSESKGVSFAEYLMITLHAVLLPSSSPSTSPTAPSRASLSTLYPSLLLTLSNLSPFVRDLGYDAAARLVRVWLAFSAPSWCLMEEGNPRLMYYLLETFNNIVHFHLDSNPYLLYALSITYKRFDLLANFTLAQGIAEARRLRAARRERQQQHSLRSISEDGPVPPSGGPGTLPGEHADDPATAGDGGGEGASEKSLGKRRERNLSLGGLSLADLSLASPPLGSATNASRSSLSLDASAAGAGGVAGEERPFVGRNGFVPTEALPLDTLLILLSELRPLLSAHDSSYPSSSGPPPASTISHLRTLLVSPSLTSLLPPSSAFPAPKQRRFVPSPASQTWLASLLYGRIYLALLPFLRDTLPVQLFAVAQAPGSAAAGGGAGAWRRGEGLVGGLSAGFGAEMERVGKTAVEVGGKVGETVRGVLGRFGGGGGGR</sequence>
<proteinExistence type="predicted"/>
<feature type="region of interest" description="Disordered" evidence="1">
    <location>
        <begin position="146"/>
        <end position="210"/>
    </location>
</feature>
<dbReference type="Pfam" id="PF12722">
    <property type="entry name" value="Hid1"/>
    <property type="match status" value="3"/>
</dbReference>
<evidence type="ECO:0008006" key="4">
    <source>
        <dbReference type="Google" id="ProtNLM"/>
    </source>
</evidence>
<dbReference type="GO" id="GO:0000138">
    <property type="term" value="C:Golgi trans cisterna"/>
    <property type="evidence" value="ECO:0007669"/>
    <property type="project" value="TreeGrafter"/>
</dbReference>
<comment type="caution">
    <text evidence="2">The sequence shown here is derived from an EMBL/GenBank/DDBJ whole genome shotgun (WGS) entry which is preliminary data.</text>
</comment>
<dbReference type="Proteomes" id="UP001342314">
    <property type="component" value="Unassembled WGS sequence"/>
</dbReference>
<protein>
    <recommendedName>
        <fullName evidence="4">Dymeclin</fullName>
    </recommendedName>
</protein>
<feature type="region of interest" description="Disordered" evidence="1">
    <location>
        <begin position="808"/>
        <end position="863"/>
    </location>
</feature>
<dbReference type="PANTHER" id="PTHR21575:SF12">
    <property type="entry name" value="PROTEIN HID1"/>
    <property type="match status" value="1"/>
</dbReference>
<feature type="region of interest" description="Disordered" evidence="1">
    <location>
        <begin position="390"/>
        <end position="423"/>
    </location>
</feature>